<protein>
    <submittedName>
        <fullName evidence="2">Uncharacterized protein</fullName>
    </submittedName>
</protein>
<dbReference type="EMBL" id="JBHULT010000006">
    <property type="protein sequence ID" value="MFD2517309.1"/>
    <property type="molecule type" value="Genomic_DNA"/>
</dbReference>
<evidence type="ECO:0000313" key="2">
    <source>
        <dbReference type="EMBL" id="MFD2517309.1"/>
    </source>
</evidence>
<accession>A0ABW5IWX5</accession>
<keyword evidence="1" id="KW-0472">Membrane</keyword>
<name>A0ABW5IWX5_9FLAO</name>
<evidence type="ECO:0000256" key="1">
    <source>
        <dbReference type="SAM" id="Phobius"/>
    </source>
</evidence>
<proteinExistence type="predicted"/>
<keyword evidence="1" id="KW-1133">Transmembrane helix</keyword>
<dbReference type="RefSeq" id="WP_380749244.1">
    <property type="nucleotide sequence ID" value="NZ_JBHULT010000006.1"/>
</dbReference>
<reference evidence="3" key="1">
    <citation type="journal article" date="2019" name="Int. J. Syst. Evol. Microbiol.">
        <title>The Global Catalogue of Microorganisms (GCM) 10K type strain sequencing project: providing services to taxonomists for standard genome sequencing and annotation.</title>
        <authorList>
            <consortium name="The Broad Institute Genomics Platform"/>
            <consortium name="The Broad Institute Genome Sequencing Center for Infectious Disease"/>
            <person name="Wu L."/>
            <person name="Ma J."/>
        </authorList>
    </citation>
    <scope>NUCLEOTIDE SEQUENCE [LARGE SCALE GENOMIC DNA]</scope>
    <source>
        <strain evidence="3">KCTC 42585</strain>
    </source>
</reference>
<comment type="caution">
    <text evidence="2">The sequence shown here is derived from an EMBL/GenBank/DDBJ whole genome shotgun (WGS) entry which is preliminary data.</text>
</comment>
<keyword evidence="1" id="KW-0812">Transmembrane</keyword>
<keyword evidence="3" id="KW-1185">Reference proteome</keyword>
<sequence length="81" mass="9626">MKNLILHLFAIFTPAVLLAVTWKLMIPEVALALLFAYVFVYRTWLDGSRLYQKGLIPKRDIWKIVYNGDRANHFKELYLRK</sequence>
<evidence type="ECO:0000313" key="3">
    <source>
        <dbReference type="Proteomes" id="UP001597468"/>
    </source>
</evidence>
<organism evidence="2 3">
    <name type="scientific">Salinimicrobium flavum</name>
    <dbReference type="NCBI Taxonomy" id="1737065"/>
    <lineage>
        <taxon>Bacteria</taxon>
        <taxon>Pseudomonadati</taxon>
        <taxon>Bacteroidota</taxon>
        <taxon>Flavobacteriia</taxon>
        <taxon>Flavobacteriales</taxon>
        <taxon>Flavobacteriaceae</taxon>
        <taxon>Salinimicrobium</taxon>
    </lineage>
</organism>
<feature type="transmembrane region" description="Helical" evidence="1">
    <location>
        <begin position="29"/>
        <end position="45"/>
    </location>
</feature>
<gene>
    <name evidence="2" type="ORF">ACFSTG_05335</name>
</gene>
<dbReference type="Proteomes" id="UP001597468">
    <property type="component" value="Unassembled WGS sequence"/>
</dbReference>